<name>A0A1L3KN34_9RHAB</name>
<dbReference type="EMBL" id="KX884450">
    <property type="protein sequence ID" value="APG78821.1"/>
    <property type="molecule type" value="Genomic_RNA"/>
</dbReference>
<protein>
    <submittedName>
        <fullName evidence="2">Uncharacterized protein</fullName>
    </submittedName>
</protein>
<dbReference type="Proteomes" id="UP000201856">
    <property type="component" value="Segment"/>
</dbReference>
<feature type="region of interest" description="Disordered" evidence="1">
    <location>
        <begin position="187"/>
        <end position="220"/>
    </location>
</feature>
<feature type="compositionally biased region" description="Basic and acidic residues" evidence="1">
    <location>
        <begin position="191"/>
        <end position="201"/>
    </location>
</feature>
<accession>A0A1L3KN34</accession>
<sequence>MQCRFRKNKTPEKLDIMSNLVIKLCAEGTIVGTPAHSWAQIASTIVDALFKDCGFSPKIMAQIIVLLHESLRDKVQETPVRRTIISLKDEIEKEWVTKRTYNCKLVAHTSFPYSPDLNGFLKKLNLELSGEGKEGTVVVSLRLQGELRCKPTNYDPQTIQDLRFVPLPPVGKVLTEQISKLRAKTKNQIEVPKDHGQDEGKGASSKGRLKGLFSGLKAKE</sequence>
<dbReference type="RefSeq" id="YP_009336510.1">
    <property type="nucleotide sequence ID" value="NC_032739.1"/>
</dbReference>
<dbReference type="KEGG" id="vg:30853723"/>
<dbReference type="GeneID" id="30853723"/>
<reference evidence="2" key="1">
    <citation type="journal article" date="2016" name="Nature">
        <title>Redefining the invertebrate RNA virosphere.</title>
        <authorList>
            <person name="Shi M."/>
            <person name="Lin X.D."/>
            <person name="Tian J.H."/>
            <person name="Chen L.J."/>
            <person name="Chen X."/>
            <person name="Li C.X."/>
            <person name="Qin X.C."/>
            <person name="Li J."/>
            <person name="Cao J.P."/>
            <person name="Eden J.S."/>
            <person name="Buchmann J."/>
            <person name="Wang W."/>
            <person name="Xu J."/>
            <person name="Holmes E.C."/>
            <person name="Zhang Y.Z."/>
        </authorList>
    </citation>
    <scope>NUCLEOTIDE SEQUENCE [LARGE SCALE GENOMIC DNA]</scope>
    <source>
        <strain evidence="2">WLJQ101844</strain>
    </source>
</reference>
<evidence type="ECO:0000313" key="2">
    <source>
        <dbReference type="EMBL" id="APG78821.1"/>
    </source>
</evidence>
<organism evidence="2">
    <name type="scientific">Wenling crustacean virus 10</name>
    <dbReference type="NCBI Taxonomy" id="1923479"/>
    <lineage>
        <taxon>Viruses</taxon>
        <taxon>Riboviria</taxon>
        <taxon>Orthornavirae</taxon>
        <taxon>Negarnaviricota</taxon>
        <taxon>Haploviricotina</taxon>
        <taxon>Monjiviricetes</taxon>
        <taxon>Mononegavirales</taxon>
        <taxon>Rhabdoviridae</taxon>
        <taxon>Deltarhabdovirinae</taxon>
        <taxon>Alphacrustrhavirus</taxon>
        <taxon>Alphacrustrhavirus wenling</taxon>
    </lineage>
</organism>
<keyword evidence="3" id="KW-1185">Reference proteome</keyword>
<evidence type="ECO:0000256" key="1">
    <source>
        <dbReference type="SAM" id="MobiDB-lite"/>
    </source>
</evidence>
<proteinExistence type="predicted"/>
<evidence type="ECO:0000313" key="3">
    <source>
        <dbReference type="Proteomes" id="UP000201856"/>
    </source>
</evidence>